<dbReference type="PANTHER" id="PTHR10000:SF8">
    <property type="entry name" value="HAD SUPERFAMILY HYDROLASE-LIKE, TYPE 3"/>
    <property type="match status" value="1"/>
</dbReference>
<dbReference type="SFLD" id="SFLDS00003">
    <property type="entry name" value="Haloacid_Dehalogenase"/>
    <property type="match status" value="1"/>
</dbReference>
<keyword evidence="2" id="KW-1185">Reference proteome</keyword>
<proteinExistence type="predicted"/>
<dbReference type="PANTHER" id="PTHR10000">
    <property type="entry name" value="PHOSPHOSERINE PHOSPHATASE"/>
    <property type="match status" value="1"/>
</dbReference>
<name>W7CYD7_9LIST</name>
<dbReference type="Proteomes" id="UP000019243">
    <property type="component" value="Unassembled WGS sequence"/>
</dbReference>
<dbReference type="PROSITE" id="PS01228">
    <property type="entry name" value="COF_1"/>
    <property type="match status" value="1"/>
</dbReference>
<dbReference type="NCBIfam" id="TIGR01484">
    <property type="entry name" value="HAD-SF-IIB"/>
    <property type="match status" value="1"/>
</dbReference>
<dbReference type="Gene3D" id="3.30.1240.10">
    <property type="match status" value="1"/>
</dbReference>
<dbReference type="SUPFAM" id="SSF56784">
    <property type="entry name" value="HAD-like"/>
    <property type="match status" value="1"/>
</dbReference>
<reference evidence="1 2" key="1">
    <citation type="submission" date="2012-12" db="EMBL/GenBank/DDBJ databases">
        <title>Novel taxa of Listeriaceae from agricultural environments in the United States.</title>
        <authorList>
            <person name="den Bakker H.C."/>
            <person name="Allred A."/>
            <person name="Warchocki S."/>
            <person name="Wright E.M."/>
            <person name="Burrell A."/>
            <person name="Nightingale K.K."/>
            <person name="Kephart D."/>
            <person name="Wiedmann M."/>
        </authorList>
    </citation>
    <scope>NUCLEOTIDE SEQUENCE [LARGE SCALE GENOMIC DNA]</scope>
    <source>
        <strain evidence="1 2">FSL F6-1037</strain>
    </source>
</reference>
<dbReference type="EMBL" id="AODH01000038">
    <property type="protein sequence ID" value="EUJ38033.1"/>
    <property type="molecule type" value="Genomic_DNA"/>
</dbReference>
<protein>
    <submittedName>
        <fullName evidence="1">HAD phosphatase superfamily protein</fullName>
    </submittedName>
</protein>
<dbReference type="InterPro" id="IPR000150">
    <property type="entry name" value="Cof"/>
</dbReference>
<dbReference type="SFLD" id="SFLDG01140">
    <property type="entry name" value="C2.B:_Phosphomannomutase_and_P"/>
    <property type="match status" value="1"/>
</dbReference>
<dbReference type="PROSITE" id="PS01229">
    <property type="entry name" value="COF_2"/>
    <property type="match status" value="1"/>
</dbReference>
<dbReference type="RefSeq" id="WP_035315020.1">
    <property type="nucleotide sequence ID" value="NZ_AODH01000038.1"/>
</dbReference>
<dbReference type="STRING" id="1265861.BCAMP_09250"/>
<dbReference type="InterPro" id="IPR023214">
    <property type="entry name" value="HAD_sf"/>
</dbReference>
<comment type="caution">
    <text evidence="1">The sequence shown here is derived from an EMBL/GenBank/DDBJ whole genome shotgun (WGS) entry which is preliminary data.</text>
</comment>
<dbReference type="AlphaFoldDB" id="W7CYD7"/>
<organism evidence="1 2">
    <name type="scientific">Brochothrix campestris FSL F6-1037</name>
    <dbReference type="NCBI Taxonomy" id="1265861"/>
    <lineage>
        <taxon>Bacteria</taxon>
        <taxon>Bacillati</taxon>
        <taxon>Bacillota</taxon>
        <taxon>Bacilli</taxon>
        <taxon>Bacillales</taxon>
        <taxon>Listeriaceae</taxon>
        <taxon>Brochothrix</taxon>
    </lineage>
</organism>
<dbReference type="NCBIfam" id="TIGR00099">
    <property type="entry name" value="Cof-subfamily"/>
    <property type="match status" value="1"/>
</dbReference>
<dbReference type="OrthoDB" id="9790031at2"/>
<dbReference type="InterPro" id="IPR036412">
    <property type="entry name" value="HAD-like_sf"/>
</dbReference>
<dbReference type="GO" id="GO:0005829">
    <property type="term" value="C:cytosol"/>
    <property type="evidence" value="ECO:0007669"/>
    <property type="project" value="TreeGrafter"/>
</dbReference>
<sequence length="286" mass="31399">MTLAAIILDMDGTLLNEQQQISEETRKSLIAAQQQGMQLVLASGRPTKAMFAYAAELQMDRYDGLLVSYNGSKVTDYATKAVLFDETIAVPTAKAVLEHLKQFDVKVMIERGDYIYVNDVYNQAIQHEGTTYNVFEHEARSGDYRLCEAPDLAVMLDFDLNKIVVAAEQAYLLAHHEAIYAPFKESLNAMFTAPFYFEFTAQHIDKAAALAAVLEPRGITPAQMVAFGDGLNDVSMLTYVGTGVAMGNAVAELKEIATTVTKSNNEDGIAQMLLSLLACDMKNKGQ</sequence>
<dbReference type="InterPro" id="IPR006379">
    <property type="entry name" value="HAD-SF_hydro_IIB"/>
</dbReference>
<dbReference type="CDD" id="cd07516">
    <property type="entry name" value="HAD_Pase"/>
    <property type="match status" value="1"/>
</dbReference>
<evidence type="ECO:0000313" key="1">
    <source>
        <dbReference type="EMBL" id="EUJ38033.1"/>
    </source>
</evidence>
<gene>
    <name evidence="1" type="ORF">BCAMP_09250</name>
</gene>
<dbReference type="Pfam" id="PF08282">
    <property type="entry name" value="Hydrolase_3"/>
    <property type="match status" value="1"/>
</dbReference>
<dbReference type="GO" id="GO:0000287">
    <property type="term" value="F:magnesium ion binding"/>
    <property type="evidence" value="ECO:0007669"/>
    <property type="project" value="TreeGrafter"/>
</dbReference>
<dbReference type="Gene3D" id="3.40.50.1000">
    <property type="entry name" value="HAD superfamily/HAD-like"/>
    <property type="match status" value="1"/>
</dbReference>
<accession>W7CYD7</accession>
<evidence type="ECO:0000313" key="2">
    <source>
        <dbReference type="Proteomes" id="UP000019243"/>
    </source>
</evidence>
<dbReference type="GO" id="GO:0016791">
    <property type="term" value="F:phosphatase activity"/>
    <property type="evidence" value="ECO:0007669"/>
    <property type="project" value="UniProtKB-ARBA"/>
</dbReference>